<dbReference type="EMBL" id="VPFL01000007">
    <property type="protein sequence ID" value="TXF12185.1"/>
    <property type="molecule type" value="Genomic_DNA"/>
</dbReference>
<dbReference type="InParanoid" id="A0A5C7EM16"/>
<sequence>MSINFRTDQLTSAEISFLKWQYGFEEADDPFYRALWQAIMQAWISDTTPPLPGERPSNHLARLGSPNAYPEEVALYLKFKSENSDAFWMDLIRRAGLADRRQRNIPPTLERRRRTTSKEA</sequence>
<dbReference type="AlphaFoldDB" id="A0A5C7EM16"/>
<dbReference type="OrthoDB" id="5242520at2"/>
<reference evidence="1 2" key="1">
    <citation type="submission" date="2019-08" db="EMBL/GenBank/DDBJ databases">
        <title>Pelomicrobium methylotrophicum gen. nov., sp. nov. a moderately thermophilic, facultatively anaerobic, lithoautotrophic and methylotrophic bacterium isolated from a terrestrial mud volcano.</title>
        <authorList>
            <person name="Slobodkina G.B."/>
            <person name="Merkel A.Y."/>
            <person name="Slobodkin A.I."/>
        </authorList>
    </citation>
    <scope>NUCLEOTIDE SEQUENCE [LARGE SCALE GENOMIC DNA]</scope>
    <source>
        <strain evidence="1 2">SM250</strain>
    </source>
</reference>
<dbReference type="Proteomes" id="UP000321201">
    <property type="component" value="Unassembled WGS sequence"/>
</dbReference>
<accession>A0A5C7EM16</accession>
<evidence type="ECO:0000313" key="2">
    <source>
        <dbReference type="Proteomes" id="UP000321201"/>
    </source>
</evidence>
<protein>
    <submittedName>
        <fullName evidence="1">Uncharacterized protein</fullName>
    </submittedName>
</protein>
<name>A0A5C7EM16_9PROT</name>
<keyword evidence="2" id="KW-1185">Reference proteome</keyword>
<organism evidence="1 2">
    <name type="scientific">Pelomicrobium methylotrophicum</name>
    <dbReference type="NCBI Taxonomy" id="2602750"/>
    <lineage>
        <taxon>Bacteria</taxon>
        <taxon>Pseudomonadati</taxon>
        <taxon>Pseudomonadota</taxon>
        <taxon>Hydrogenophilia</taxon>
        <taxon>Hydrogenophilia incertae sedis</taxon>
        <taxon>Pelomicrobium</taxon>
    </lineage>
</organism>
<comment type="caution">
    <text evidence="1">The sequence shown here is derived from an EMBL/GenBank/DDBJ whole genome shotgun (WGS) entry which is preliminary data.</text>
</comment>
<gene>
    <name evidence="1" type="ORF">FR698_06490</name>
</gene>
<evidence type="ECO:0000313" key="1">
    <source>
        <dbReference type="EMBL" id="TXF12185.1"/>
    </source>
</evidence>
<dbReference type="RefSeq" id="WP_147799383.1">
    <property type="nucleotide sequence ID" value="NZ_VPFL01000007.1"/>
</dbReference>
<proteinExistence type="predicted"/>